<protein>
    <submittedName>
        <fullName evidence="3">Uncharacterized protein</fullName>
    </submittedName>
</protein>
<evidence type="ECO:0000313" key="4">
    <source>
        <dbReference type="Proteomes" id="UP000554235"/>
    </source>
</evidence>
<keyword evidence="1" id="KW-0175">Coiled coil</keyword>
<dbReference type="EMBL" id="JAADYS010001102">
    <property type="protein sequence ID" value="KAF4465063.1"/>
    <property type="molecule type" value="Genomic_DNA"/>
</dbReference>
<sequence length="99" mass="10927">MAGKLMERKKQSGRLLDSPPTAYGGYATQFTNKSSEQMEEEIKQQGGKIDARRTAVDALQAKIQTLEEANEQRIEEELRCAQMRAAQATSSVDAKPPAN</sequence>
<evidence type="ECO:0000256" key="2">
    <source>
        <dbReference type="SAM" id="MobiDB-lite"/>
    </source>
</evidence>
<keyword evidence="4" id="KW-1185">Reference proteome</keyword>
<reference evidence="3 4" key="1">
    <citation type="submission" date="2020-01" db="EMBL/GenBank/DDBJ databases">
        <title>Identification and distribution of gene clusters putatively required for synthesis of sphingolipid metabolism inhibitors in phylogenetically diverse species of the filamentous fungus Fusarium.</title>
        <authorList>
            <person name="Kim H.-S."/>
            <person name="Busman M."/>
            <person name="Brown D.W."/>
            <person name="Divon H."/>
            <person name="Uhlig S."/>
            <person name="Proctor R.H."/>
        </authorList>
    </citation>
    <scope>NUCLEOTIDE SEQUENCE [LARGE SCALE GENOMIC DNA]</scope>
    <source>
        <strain evidence="3 4">NRRL 20459</strain>
    </source>
</reference>
<evidence type="ECO:0000313" key="3">
    <source>
        <dbReference type="EMBL" id="KAF4465063.1"/>
    </source>
</evidence>
<feature type="compositionally biased region" description="Basic and acidic residues" evidence="2">
    <location>
        <begin position="1"/>
        <end position="10"/>
    </location>
</feature>
<name>A0A8H4PBV4_9HYPO</name>
<dbReference type="AlphaFoldDB" id="A0A8H4PBV4"/>
<accession>A0A8H4PBV4</accession>
<evidence type="ECO:0000256" key="1">
    <source>
        <dbReference type="SAM" id="Coils"/>
    </source>
</evidence>
<proteinExistence type="predicted"/>
<comment type="caution">
    <text evidence="3">The sequence shown here is derived from an EMBL/GenBank/DDBJ whole genome shotgun (WGS) entry which is preliminary data.</text>
</comment>
<feature type="region of interest" description="Disordered" evidence="2">
    <location>
        <begin position="1"/>
        <end position="27"/>
    </location>
</feature>
<gene>
    <name evidence="3" type="ORF">FALBO_8102</name>
</gene>
<feature type="coiled-coil region" evidence="1">
    <location>
        <begin position="49"/>
        <end position="86"/>
    </location>
</feature>
<organism evidence="3 4">
    <name type="scientific">Fusarium albosuccineum</name>
    <dbReference type="NCBI Taxonomy" id="1237068"/>
    <lineage>
        <taxon>Eukaryota</taxon>
        <taxon>Fungi</taxon>
        <taxon>Dikarya</taxon>
        <taxon>Ascomycota</taxon>
        <taxon>Pezizomycotina</taxon>
        <taxon>Sordariomycetes</taxon>
        <taxon>Hypocreomycetidae</taxon>
        <taxon>Hypocreales</taxon>
        <taxon>Nectriaceae</taxon>
        <taxon>Fusarium</taxon>
        <taxon>Fusarium decemcellulare species complex</taxon>
    </lineage>
</organism>
<dbReference type="Proteomes" id="UP000554235">
    <property type="component" value="Unassembled WGS sequence"/>
</dbReference>